<dbReference type="GO" id="GO:0004674">
    <property type="term" value="F:protein serine/threonine kinase activity"/>
    <property type="evidence" value="ECO:0007669"/>
    <property type="project" value="TreeGrafter"/>
</dbReference>
<dbReference type="InParanoid" id="A0A0H2RXK9"/>
<dbReference type="Pfam" id="PF00069">
    <property type="entry name" value="Pkinase"/>
    <property type="match status" value="1"/>
</dbReference>
<keyword evidence="1" id="KW-0547">Nucleotide-binding</keyword>
<evidence type="ECO:0000259" key="4">
    <source>
        <dbReference type="PROSITE" id="PS50011"/>
    </source>
</evidence>
<protein>
    <submittedName>
        <fullName evidence="5">Kinase-like protein</fullName>
    </submittedName>
</protein>
<dbReference type="GO" id="GO:0005524">
    <property type="term" value="F:ATP binding"/>
    <property type="evidence" value="ECO:0007669"/>
    <property type="project" value="UniProtKB-KW"/>
</dbReference>
<dbReference type="PROSITE" id="PS50011">
    <property type="entry name" value="PROTEIN_KINASE_DOM"/>
    <property type="match status" value="1"/>
</dbReference>
<keyword evidence="2" id="KW-0067">ATP-binding</keyword>
<evidence type="ECO:0000313" key="5">
    <source>
        <dbReference type="EMBL" id="KLO16845.1"/>
    </source>
</evidence>
<keyword evidence="5" id="KW-0808">Transferase</keyword>
<name>A0A0H2RXK9_9AGAM</name>
<reference evidence="5 6" key="1">
    <citation type="submission" date="2015-04" db="EMBL/GenBank/DDBJ databases">
        <title>Complete genome sequence of Schizopora paradoxa KUC8140, a cosmopolitan wood degrader in East Asia.</title>
        <authorList>
            <consortium name="DOE Joint Genome Institute"/>
            <person name="Min B."/>
            <person name="Park H."/>
            <person name="Jang Y."/>
            <person name="Kim J.-J."/>
            <person name="Kim K.H."/>
            <person name="Pangilinan J."/>
            <person name="Lipzen A."/>
            <person name="Riley R."/>
            <person name="Grigoriev I.V."/>
            <person name="Spatafora J.W."/>
            <person name="Choi I.-G."/>
        </authorList>
    </citation>
    <scope>NUCLEOTIDE SEQUENCE [LARGE SCALE GENOMIC DNA]</scope>
    <source>
        <strain evidence="5 6">KUC8140</strain>
    </source>
</reference>
<organism evidence="5 6">
    <name type="scientific">Schizopora paradoxa</name>
    <dbReference type="NCBI Taxonomy" id="27342"/>
    <lineage>
        <taxon>Eukaryota</taxon>
        <taxon>Fungi</taxon>
        <taxon>Dikarya</taxon>
        <taxon>Basidiomycota</taxon>
        <taxon>Agaricomycotina</taxon>
        <taxon>Agaricomycetes</taxon>
        <taxon>Hymenochaetales</taxon>
        <taxon>Schizoporaceae</taxon>
        <taxon>Schizopora</taxon>
    </lineage>
</organism>
<dbReference type="PANTHER" id="PTHR44329:SF298">
    <property type="entry name" value="MIXED LINEAGE KINASE DOMAIN-LIKE PROTEIN"/>
    <property type="match status" value="1"/>
</dbReference>
<proteinExistence type="predicted"/>
<gene>
    <name evidence="5" type="ORF">SCHPADRAFT_195263</name>
</gene>
<keyword evidence="5" id="KW-0418">Kinase</keyword>
<accession>A0A0H2RXK9</accession>
<evidence type="ECO:0000256" key="1">
    <source>
        <dbReference type="ARBA" id="ARBA00022741"/>
    </source>
</evidence>
<feature type="region of interest" description="Disordered" evidence="3">
    <location>
        <begin position="297"/>
        <end position="331"/>
    </location>
</feature>
<dbReference type="AlphaFoldDB" id="A0A0H2RXK9"/>
<dbReference type="OrthoDB" id="346907at2759"/>
<dbReference type="InterPro" id="IPR011009">
    <property type="entry name" value="Kinase-like_dom_sf"/>
</dbReference>
<feature type="domain" description="Protein kinase" evidence="4">
    <location>
        <begin position="24"/>
        <end position="302"/>
    </location>
</feature>
<feature type="compositionally biased region" description="Acidic residues" evidence="3">
    <location>
        <begin position="306"/>
        <end position="318"/>
    </location>
</feature>
<sequence length="478" mass="53809">MSTDSSYDFDLGSLPDYSAYFIISSASCCQGIGGYGEVYKCTLGMAHLAVKIIRRADGCDKDNYQKRFHNELKIWAPLRHENILKLDGIYKWNGDRLGFVSTWQEYGSIENYVKGRPECDIMQILTGSAKGLSYLHSQRIIHGDLHKGNILISSEGQAKLADFGNSKFTTVQYSRTVEGGNLRRLPKEFTDVTERDDNDNPLVNEPHRSKASDVWSWAITVQETFTGEVPYYDVPQEIVAMLRIRDGILPTFPGPRHDEWLQHEEKLAEICHRCWAGAPGDRPSMNDVCSSLSQKTTAEPDIYDSPVDEEGSPIDDGNETPRVRPVGNTDMDGLTGCIESLNLSSTEDTMRHQEQRIATISHSRETNGRLSTKPQLQVTIPRDILGWRNSVDHETVLGDRRRSCHLQLLNDLLESTPYKCIAELISSMPESPLWIGSIIIDDNVYGHARSTSRQGAIDRAVYNALHRLRTLKNTCPFS</sequence>
<dbReference type="Proteomes" id="UP000053477">
    <property type="component" value="Unassembled WGS sequence"/>
</dbReference>
<evidence type="ECO:0000256" key="3">
    <source>
        <dbReference type="SAM" id="MobiDB-lite"/>
    </source>
</evidence>
<dbReference type="EMBL" id="KQ085911">
    <property type="protein sequence ID" value="KLO16845.1"/>
    <property type="molecule type" value="Genomic_DNA"/>
</dbReference>
<dbReference type="InterPro" id="IPR051681">
    <property type="entry name" value="Ser/Thr_Kinases-Pseudokinases"/>
</dbReference>
<dbReference type="Gene3D" id="1.10.510.10">
    <property type="entry name" value="Transferase(Phosphotransferase) domain 1"/>
    <property type="match status" value="1"/>
</dbReference>
<dbReference type="PANTHER" id="PTHR44329">
    <property type="entry name" value="SERINE/THREONINE-PROTEIN KINASE TNNI3K-RELATED"/>
    <property type="match status" value="1"/>
</dbReference>
<dbReference type="SUPFAM" id="SSF56112">
    <property type="entry name" value="Protein kinase-like (PK-like)"/>
    <property type="match status" value="1"/>
</dbReference>
<dbReference type="STRING" id="27342.A0A0H2RXK9"/>
<keyword evidence="6" id="KW-1185">Reference proteome</keyword>
<evidence type="ECO:0000313" key="6">
    <source>
        <dbReference type="Proteomes" id="UP000053477"/>
    </source>
</evidence>
<evidence type="ECO:0000256" key="2">
    <source>
        <dbReference type="ARBA" id="ARBA00022840"/>
    </source>
</evidence>
<dbReference type="InterPro" id="IPR000719">
    <property type="entry name" value="Prot_kinase_dom"/>
</dbReference>